<accession>A0A4C1UDP5</accession>
<feature type="compositionally biased region" description="Basic and acidic residues" evidence="1">
    <location>
        <begin position="120"/>
        <end position="133"/>
    </location>
</feature>
<dbReference type="Proteomes" id="UP000299102">
    <property type="component" value="Unassembled WGS sequence"/>
</dbReference>
<evidence type="ECO:0000313" key="3">
    <source>
        <dbReference type="Proteomes" id="UP000299102"/>
    </source>
</evidence>
<dbReference type="AlphaFoldDB" id="A0A4C1UDP5"/>
<evidence type="ECO:0000256" key="1">
    <source>
        <dbReference type="SAM" id="MobiDB-lite"/>
    </source>
</evidence>
<gene>
    <name evidence="2" type="ORF">EVAR_79480_1</name>
</gene>
<feature type="region of interest" description="Disordered" evidence="1">
    <location>
        <begin position="119"/>
        <end position="138"/>
    </location>
</feature>
<sequence>MNRDVPTLPLWFGRVYLFKEYRQIFTGFIPKVAGIASNTYRGRLIYCRYIPRISVAFSSDEVAEWLRRWTANPMCSARFRFRTGIAFRLHLNERIRLINKFPYASVSRDFLSAFRAGGNGEKKQKSFNREENKGSFSPQTRNAAVMRHCIFHECEWTSRRVTRELRPRAGQARACSSPRLSMAES</sequence>
<dbReference type="EMBL" id="BGZK01000163">
    <property type="protein sequence ID" value="GBP24571.1"/>
    <property type="molecule type" value="Genomic_DNA"/>
</dbReference>
<name>A0A4C1UDP5_EUMVA</name>
<protein>
    <submittedName>
        <fullName evidence="2">Uncharacterized protein</fullName>
    </submittedName>
</protein>
<comment type="caution">
    <text evidence="2">The sequence shown here is derived from an EMBL/GenBank/DDBJ whole genome shotgun (WGS) entry which is preliminary data.</text>
</comment>
<proteinExistence type="predicted"/>
<organism evidence="2 3">
    <name type="scientific">Eumeta variegata</name>
    <name type="common">Bagworm moth</name>
    <name type="synonym">Eumeta japonica</name>
    <dbReference type="NCBI Taxonomy" id="151549"/>
    <lineage>
        <taxon>Eukaryota</taxon>
        <taxon>Metazoa</taxon>
        <taxon>Ecdysozoa</taxon>
        <taxon>Arthropoda</taxon>
        <taxon>Hexapoda</taxon>
        <taxon>Insecta</taxon>
        <taxon>Pterygota</taxon>
        <taxon>Neoptera</taxon>
        <taxon>Endopterygota</taxon>
        <taxon>Lepidoptera</taxon>
        <taxon>Glossata</taxon>
        <taxon>Ditrysia</taxon>
        <taxon>Tineoidea</taxon>
        <taxon>Psychidae</taxon>
        <taxon>Oiketicinae</taxon>
        <taxon>Eumeta</taxon>
    </lineage>
</organism>
<evidence type="ECO:0000313" key="2">
    <source>
        <dbReference type="EMBL" id="GBP24571.1"/>
    </source>
</evidence>
<keyword evidence="3" id="KW-1185">Reference proteome</keyword>
<dbReference type="OrthoDB" id="8123920at2759"/>
<reference evidence="2 3" key="1">
    <citation type="journal article" date="2019" name="Commun. Biol.">
        <title>The bagworm genome reveals a unique fibroin gene that provides high tensile strength.</title>
        <authorList>
            <person name="Kono N."/>
            <person name="Nakamura H."/>
            <person name="Ohtoshi R."/>
            <person name="Tomita M."/>
            <person name="Numata K."/>
            <person name="Arakawa K."/>
        </authorList>
    </citation>
    <scope>NUCLEOTIDE SEQUENCE [LARGE SCALE GENOMIC DNA]</scope>
</reference>